<dbReference type="Pfam" id="PF01694">
    <property type="entry name" value="Rhomboid"/>
    <property type="match status" value="1"/>
</dbReference>
<feature type="domain" description="Peptidase S54 rhomboid" evidence="8">
    <location>
        <begin position="61"/>
        <end position="210"/>
    </location>
</feature>
<dbReference type="SUPFAM" id="SSF144091">
    <property type="entry name" value="Rhomboid-like"/>
    <property type="match status" value="1"/>
</dbReference>
<comment type="subcellular location">
    <subcellularLocation>
        <location evidence="1">Membrane</location>
        <topology evidence="1">Multi-pass membrane protein</topology>
    </subcellularLocation>
</comment>
<dbReference type="Proteomes" id="UP000199585">
    <property type="component" value="Unassembled WGS sequence"/>
</dbReference>
<evidence type="ECO:0000256" key="3">
    <source>
        <dbReference type="ARBA" id="ARBA00022519"/>
    </source>
</evidence>
<feature type="transmembrane region" description="Helical" evidence="7">
    <location>
        <begin position="124"/>
        <end position="144"/>
    </location>
</feature>
<feature type="transmembrane region" description="Helical" evidence="7">
    <location>
        <begin position="100"/>
        <end position="118"/>
    </location>
</feature>
<evidence type="ECO:0000259" key="8">
    <source>
        <dbReference type="Pfam" id="PF01694"/>
    </source>
</evidence>
<dbReference type="EMBL" id="FOCI01000017">
    <property type="protein sequence ID" value="SEN45372.1"/>
    <property type="molecule type" value="Genomic_DNA"/>
</dbReference>
<dbReference type="AlphaFoldDB" id="A0A1H8GMY1"/>
<dbReference type="Gene3D" id="1.20.1540.10">
    <property type="entry name" value="Rhomboid-like"/>
    <property type="match status" value="1"/>
</dbReference>
<evidence type="ECO:0000313" key="10">
    <source>
        <dbReference type="Proteomes" id="UP000199585"/>
    </source>
</evidence>
<evidence type="ECO:0000256" key="5">
    <source>
        <dbReference type="ARBA" id="ARBA00022989"/>
    </source>
</evidence>
<feature type="transmembrane region" description="Helical" evidence="7">
    <location>
        <begin position="188"/>
        <end position="211"/>
    </location>
</feature>
<dbReference type="PANTHER" id="PTHR43066">
    <property type="entry name" value="RHOMBOID-RELATED PROTEIN"/>
    <property type="match status" value="1"/>
</dbReference>
<dbReference type="InterPro" id="IPR035952">
    <property type="entry name" value="Rhomboid-like_sf"/>
</dbReference>
<protein>
    <submittedName>
        <fullName evidence="9">Membrane associated serine protease, rhomboid family</fullName>
    </submittedName>
</protein>
<evidence type="ECO:0000256" key="7">
    <source>
        <dbReference type="SAM" id="Phobius"/>
    </source>
</evidence>
<feature type="transmembrane region" description="Helical" evidence="7">
    <location>
        <begin position="21"/>
        <end position="45"/>
    </location>
</feature>
<dbReference type="PANTHER" id="PTHR43066:SF26">
    <property type="entry name" value="RHOMBOID PROTEASE GLPG"/>
    <property type="match status" value="1"/>
</dbReference>
<keyword evidence="9" id="KW-0645">Protease</keyword>
<dbReference type="GO" id="GO:0004252">
    <property type="term" value="F:serine-type endopeptidase activity"/>
    <property type="evidence" value="ECO:0007669"/>
    <property type="project" value="InterPro"/>
</dbReference>
<evidence type="ECO:0000256" key="1">
    <source>
        <dbReference type="ARBA" id="ARBA00004141"/>
    </source>
</evidence>
<evidence type="ECO:0000256" key="6">
    <source>
        <dbReference type="ARBA" id="ARBA00023136"/>
    </source>
</evidence>
<accession>A0A1H8GMY1</accession>
<keyword evidence="5 7" id="KW-1133">Transmembrane helix</keyword>
<keyword evidence="9" id="KW-0378">Hydrolase</keyword>
<sequence>MFPIRDHNPSSRTPWVSHALIVANVAIWLWTAVAITDETALWSLYYDYALIPALLTGGEGLTGLLTAMFLHAGPLHLAGNMLFLFIFGDNLEDRMGHVPFALFYAACGVAAGLAQIAVDPWSAVPTVGASGAIAGVMGGYLLLFPRARVDMLLVLIVIFKVIPIPAWLLLGLWFALQVWGGLGPQADAGVAYAAHVGGFVAGIALTLPLWLRLGGPRFWQATDGHPPHPAAAPIGPGRVPLVRRR</sequence>
<keyword evidence="6 7" id="KW-0472">Membrane</keyword>
<dbReference type="GO" id="GO:0006508">
    <property type="term" value="P:proteolysis"/>
    <property type="evidence" value="ECO:0007669"/>
    <property type="project" value="UniProtKB-KW"/>
</dbReference>
<dbReference type="STRING" id="245187.SAMN04488003_11720"/>
<evidence type="ECO:0000313" key="9">
    <source>
        <dbReference type="EMBL" id="SEN45372.1"/>
    </source>
</evidence>
<keyword evidence="4 7" id="KW-0812">Transmembrane</keyword>
<evidence type="ECO:0000256" key="4">
    <source>
        <dbReference type="ARBA" id="ARBA00022692"/>
    </source>
</evidence>
<keyword evidence="3" id="KW-0997">Cell inner membrane</keyword>
<gene>
    <name evidence="9" type="ORF">SAMN04488003_11720</name>
</gene>
<evidence type="ECO:0000256" key="2">
    <source>
        <dbReference type="ARBA" id="ARBA00022475"/>
    </source>
</evidence>
<keyword evidence="2" id="KW-1003">Cell membrane</keyword>
<dbReference type="InterPro" id="IPR022764">
    <property type="entry name" value="Peptidase_S54_rhomboid_dom"/>
</dbReference>
<feature type="transmembrane region" description="Helical" evidence="7">
    <location>
        <begin position="65"/>
        <end position="88"/>
    </location>
</feature>
<reference evidence="9 10" key="1">
    <citation type="submission" date="2016-10" db="EMBL/GenBank/DDBJ databases">
        <authorList>
            <person name="de Groot N.N."/>
        </authorList>
    </citation>
    <scope>NUCLEOTIDE SEQUENCE [LARGE SCALE GENOMIC DNA]</scope>
    <source>
        <strain evidence="9 10">DSM 16213</strain>
    </source>
</reference>
<dbReference type="RefSeq" id="WP_089904123.1">
    <property type="nucleotide sequence ID" value="NZ_FOCI01000017.1"/>
</dbReference>
<name>A0A1H8GMY1_9RHOB</name>
<dbReference type="GO" id="GO:0016020">
    <property type="term" value="C:membrane"/>
    <property type="evidence" value="ECO:0007669"/>
    <property type="project" value="UniProtKB-SubCell"/>
</dbReference>
<keyword evidence="10" id="KW-1185">Reference proteome</keyword>
<proteinExistence type="predicted"/>
<dbReference type="OrthoDB" id="9813074at2"/>
<feature type="transmembrane region" description="Helical" evidence="7">
    <location>
        <begin position="151"/>
        <end position="176"/>
    </location>
</feature>
<organism evidence="9 10">
    <name type="scientific">Loktanella fryxellensis</name>
    <dbReference type="NCBI Taxonomy" id="245187"/>
    <lineage>
        <taxon>Bacteria</taxon>
        <taxon>Pseudomonadati</taxon>
        <taxon>Pseudomonadota</taxon>
        <taxon>Alphaproteobacteria</taxon>
        <taxon>Rhodobacterales</taxon>
        <taxon>Roseobacteraceae</taxon>
        <taxon>Loktanella</taxon>
    </lineage>
</organism>